<protein>
    <submittedName>
        <fullName evidence="2">Uncharacterized protein</fullName>
    </submittedName>
</protein>
<organism evidence="2">
    <name type="scientific">Nicotiana tabacum</name>
    <name type="common">Common tobacco</name>
    <dbReference type="NCBI Taxonomy" id="4097"/>
    <lineage>
        <taxon>Eukaryota</taxon>
        <taxon>Viridiplantae</taxon>
        <taxon>Streptophyta</taxon>
        <taxon>Embryophyta</taxon>
        <taxon>Tracheophyta</taxon>
        <taxon>Spermatophyta</taxon>
        <taxon>Magnoliopsida</taxon>
        <taxon>eudicotyledons</taxon>
        <taxon>Gunneridae</taxon>
        <taxon>Pentapetalae</taxon>
        <taxon>asterids</taxon>
        <taxon>lamiids</taxon>
        <taxon>Solanales</taxon>
        <taxon>Solanaceae</taxon>
        <taxon>Nicotianoideae</taxon>
        <taxon>Nicotianeae</taxon>
        <taxon>Nicotiana</taxon>
    </lineage>
</organism>
<name>A0A1S4AT46_TOBAC</name>
<gene>
    <name evidence="2" type="primary">LOC107801012</name>
</gene>
<reference evidence="2" key="1">
    <citation type="submission" date="2025-08" db="UniProtKB">
        <authorList>
            <consortium name="RefSeq"/>
        </authorList>
    </citation>
    <scope>IDENTIFICATION</scope>
</reference>
<dbReference type="PANTHER" id="PTHR47266">
    <property type="entry name" value="ENDONUCLEASE-RELATED"/>
    <property type="match status" value="1"/>
</dbReference>
<dbReference type="InterPro" id="IPR052160">
    <property type="entry name" value="Gypsy_RT_Integrase-like"/>
</dbReference>
<dbReference type="OrthoDB" id="1739755at2759"/>
<dbReference type="AlphaFoldDB" id="A0A1S4AT46"/>
<dbReference type="RefSeq" id="XP_016479761.1">
    <property type="nucleotide sequence ID" value="XM_016624275.1"/>
</dbReference>
<sequence>MGQLAANQNTRPAGALPSDTKKNPQVSVITLRTGRELEEVAKKRKDKPIPEGDAIIKVREGKIIMRVDNEEAIFNVYKAIQLPDHYEELSMISVMEMDEQLITPSVYLKDSLEKAIVLFESLEINDEEEKLLRVLREHKRAIGWTMYLFAKKDAKPRLIRQVLLLQEFDLEIQDRKGTKNQVTDHLSRLENRGHVTEEESIKEIFPNEHLLAITSDETPWCQRTGTITKRNEMPLQNILAVELFDVWEIDFMGLFPYSNGHRYILVA</sequence>
<dbReference type="KEGG" id="nta:107801012"/>
<dbReference type="PaxDb" id="4097-A0A1S4AT46"/>
<feature type="non-terminal residue" evidence="2">
    <location>
        <position position="267"/>
    </location>
</feature>
<evidence type="ECO:0000256" key="1">
    <source>
        <dbReference type="SAM" id="MobiDB-lite"/>
    </source>
</evidence>
<accession>A0A1S4AT46</accession>
<feature type="region of interest" description="Disordered" evidence="1">
    <location>
        <begin position="1"/>
        <end position="25"/>
    </location>
</feature>
<proteinExistence type="predicted"/>
<feature type="compositionally biased region" description="Polar residues" evidence="1">
    <location>
        <begin position="1"/>
        <end position="11"/>
    </location>
</feature>
<evidence type="ECO:0000313" key="2">
    <source>
        <dbReference type="RefSeq" id="XP_016479761.1"/>
    </source>
</evidence>